<evidence type="ECO:0000313" key="1">
    <source>
        <dbReference type="EMBL" id="GEN32889.1"/>
    </source>
</evidence>
<comment type="caution">
    <text evidence="1">The sequence shown here is derived from an EMBL/GenBank/DDBJ whole genome shotgun (WGS) entry which is preliminary data.</text>
</comment>
<keyword evidence="2" id="KW-1185">Reference proteome</keyword>
<sequence length="178" mass="19326">MGLLLSGFMVAASVPAFTVSDVSVKESKLLYQSQEIKNVDKLFERAKNGVSDIESDKEGNGAVSQILKNKEGKQRDVRLYKTTQKLKEIKLANGETETQYATTVIASVSRTYDGNRSDSGSDVSVSVKSSSTFYWSNVTINGISCIKHQGASGSWVISDSNISISNRQVELGGCWLLS</sequence>
<proteinExistence type="predicted"/>
<dbReference type="EMBL" id="BJXX01000015">
    <property type="protein sequence ID" value="GEN32889.1"/>
    <property type="molecule type" value="Genomic_DNA"/>
</dbReference>
<name>A0A511V1Z6_9BACL</name>
<gene>
    <name evidence="1" type="ORF">ADA01nite_03490</name>
</gene>
<organism evidence="1 2">
    <name type="scientific">Aneurinibacillus danicus</name>
    <dbReference type="NCBI Taxonomy" id="267746"/>
    <lineage>
        <taxon>Bacteria</taxon>
        <taxon>Bacillati</taxon>
        <taxon>Bacillota</taxon>
        <taxon>Bacilli</taxon>
        <taxon>Bacillales</taxon>
        <taxon>Paenibacillaceae</taxon>
        <taxon>Aneurinibacillus group</taxon>
        <taxon>Aneurinibacillus</taxon>
    </lineage>
</organism>
<protein>
    <submittedName>
        <fullName evidence="1">Uncharacterized protein</fullName>
    </submittedName>
</protein>
<dbReference type="Proteomes" id="UP000321157">
    <property type="component" value="Unassembled WGS sequence"/>
</dbReference>
<reference evidence="1 2" key="1">
    <citation type="submission" date="2019-07" db="EMBL/GenBank/DDBJ databases">
        <title>Whole genome shotgun sequence of Aneurinibacillus danicus NBRC 102444.</title>
        <authorList>
            <person name="Hosoyama A."/>
            <person name="Uohara A."/>
            <person name="Ohji S."/>
            <person name="Ichikawa N."/>
        </authorList>
    </citation>
    <scope>NUCLEOTIDE SEQUENCE [LARGE SCALE GENOMIC DNA]</scope>
    <source>
        <strain evidence="1 2">NBRC 102444</strain>
    </source>
</reference>
<dbReference type="AlphaFoldDB" id="A0A511V1Z6"/>
<accession>A0A511V1Z6</accession>
<evidence type="ECO:0000313" key="2">
    <source>
        <dbReference type="Proteomes" id="UP000321157"/>
    </source>
</evidence>